<evidence type="ECO:0000313" key="3">
    <source>
        <dbReference type="Proteomes" id="UP001341281"/>
    </source>
</evidence>
<evidence type="ECO:0000256" key="1">
    <source>
        <dbReference type="SAM" id="MobiDB-lite"/>
    </source>
</evidence>
<evidence type="ECO:0000313" key="2">
    <source>
        <dbReference type="EMBL" id="WVZ81100.1"/>
    </source>
</evidence>
<proteinExistence type="predicted"/>
<sequence>MAPKIPEKFLDMFWHPMNSNKIARGSRQPEGRESSPEMRPSTGVEEETQIHRESVMSSRNGDHPDEELDERYVVMSSVSARDEQTGSKSTPKVRRSGRRLQPSRSDLER</sequence>
<feature type="compositionally biased region" description="Basic and acidic residues" evidence="1">
    <location>
        <begin position="27"/>
        <end position="36"/>
    </location>
</feature>
<dbReference type="EMBL" id="CP144750">
    <property type="protein sequence ID" value="WVZ81100.1"/>
    <property type="molecule type" value="Genomic_DNA"/>
</dbReference>
<protein>
    <submittedName>
        <fullName evidence="2">Uncharacterized protein</fullName>
    </submittedName>
</protein>
<accession>A0AAQ3X1M9</accession>
<dbReference type="AlphaFoldDB" id="A0AAQ3X1M9"/>
<feature type="region of interest" description="Disordered" evidence="1">
    <location>
        <begin position="15"/>
        <end position="109"/>
    </location>
</feature>
<name>A0AAQ3X1M9_PASNO</name>
<gene>
    <name evidence="2" type="ORF">U9M48_028516</name>
</gene>
<keyword evidence="3" id="KW-1185">Reference proteome</keyword>
<reference evidence="2 3" key="1">
    <citation type="submission" date="2024-02" db="EMBL/GenBank/DDBJ databases">
        <title>High-quality chromosome-scale genome assembly of Pensacola bahiagrass (Paspalum notatum Flugge var. saurae).</title>
        <authorList>
            <person name="Vega J.M."/>
            <person name="Podio M."/>
            <person name="Orjuela J."/>
            <person name="Siena L.A."/>
            <person name="Pessino S.C."/>
            <person name="Combes M.C."/>
            <person name="Mariac C."/>
            <person name="Albertini E."/>
            <person name="Pupilli F."/>
            <person name="Ortiz J.P.A."/>
            <person name="Leblanc O."/>
        </authorList>
    </citation>
    <scope>NUCLEOTIDE SEQUENCE [LARGE SCALE GENOMIC DNA]</scope>
    <source>
        <strain evidence="2">R1</strain>
        <tissue evidence="2">Leaf</tissue>
    </source>
</reference>
<organism evidence="2 3">
    <name type="scientific">Paspalum notatum var. saurae</name>
    <dbReference type="NCBI Taxonomy" id="547442"/>
    <lineage>
        <taxon>Eukaryota</taxon>
        <taxon>Viridiplantae</taxon>
        <taxon>Streptophyta</taxon>
        <taxon>Embryophyta</taxon>
        <taxon>Tracheophyta</taxon>
        <taxon>Spermatophyta</taxon>
        <taxon>Magnoliopsida</taxon>
        <taxon>Liliopsida</taxon>
        <taxon>Poales</taxon>
        <taxon>Poaceae</taxon>
        <taxon>PACMAD clade</taxon>
        <taxon>Panicoideae</taxon>
        <taxon>Andropogonodae</taxon>
        <taxon>Paspaleae</taxon>
        <taxon>Paspalinae</taxon>
        <taxon>Paspalum</taxon>
    </lineage>
</organism>
<dbReference type="Proteomes" id="UP001341281">
    <property type="component" value="Chromosome 06"/>
</dbReference>